<evidence type="ECO:0000313" key="3">
    <source>
        <dbReference type="Ensembl" id="ENSKMAP00000019727.1"/>
    </source>
</evidence>
<dbReference type="Pfam" id="PF00078">
    <property type="entry name" value="RVT_1"/>
    <property type="match status" value="1"/>
</dbReference>
<sequence>MKADILLSLRGEIAKVIKDELKSALAEDFQAIRSELQAVRSEIANSSKTIQAEVDIIKTDVLELKGGLSTWSDEVTSLQSTVTSLQKEMSMLKEKCEDLEGRMRRSNIRIGWEFKQVIKSLKNNKSPGPDGYTNDFYKTFIDLLAPLLLKAYHHALKSKTMALSWSEATIVVIHKEGKDPIDCQSYRPISLLNTDLRILTGILVRRLNKFITQIIHPDQTGFIAGRYSSDNLRHLLNLISDQKERKIESAIISLDAQKAFDKVSWKYLIHTLKRFGFGPLFVDWVQTLYSSPQAAVKVNGFRSDSTYADDVLLYLAEPKSTIPHLKELISQYGFYSGYKINIEKTEAMDVNGTISDITKVQSGFKWPKSGIKYLGIYIPPSLCDLYEANYSKLLRAIKNDLGRWDTLPISLIGRVESIHMNVLPRLSIPDAAGGDSQVHL</sequence>
<dbReference type="CDD" id="cd01650">
    <property type="entry name" value="RT_nLTR_like"/>
    <property type="match status" value="1"/>
</dbReference>
<dbReference type="InterPro" id="IPR043502">
    <property type="entry name" value="DNA/RNA_pol_sf"/>
</dbReference>
<keyword evidence="4" id="KW-1185">Reference proteome</keyword>
<protein>
    <recommendedName>
        <fullName evidence="2">Reverse transcriptase domain-containing protein</fullName>
    </recommendedName>
</protein>
<dbReference type="SUPFAM" id="SSF56672">
    <property type="entry name" value="DNA/RNA polymerases"/>
    <property type="match status" value="1"/>
</dbReference>
<dbReference type="GeneTree" id="ENSGT00940000165023"/>
<reference evidence="3" key="1">
    <citation type="submission" date="2025-08" db="UniProtKB">
        <authorList>
            <consortium name="Ensembl"/>
        </authorList>
    </citation>
    <scope>IDENTIFICATION</scope>
</reference>
<dbReference type="PANTHER" id="PTHR31635">
    <property type="entry name" value="REVERSE TRANSCRIPTASE DOMAIN-CONTAINING PROTEIN-RELATED"/>
    <property type="match status" value="1"/>
</dbReference>
<dbReference type="PANTHER" id="PTHR31635:SF196">
    <property type="entry name" value="REVERSE TRANSCRIPTASE DOMAIN-CONTAINING PROTEIN-RELATED"/>
    <property type="match status" value="1"/>
</dbReference>
<evidence type="ECO:0000259" key="2">
    <source>
        <dbReference type="Pfam" id="PF00078"/>
    </source>
</evidence>
<accession>A0A3Q3G6H4</accession>
<dbReference type="STRING" id="37003.ENSKMAP00000019727"/>
<keyword evidence="1" id="KW-0175">Coiled coil</keyword>
<dbReference type="InterPro" id="IPR000477">
    <property type="entry name" value="RT_dom"/>
</dbReference>
<feature type="domain" description="Reverse transcriptase" evidence="2">
    <location>
        <begin position="173"/>
        <end position="295"/>
    </location>
</feature>
<name>A0A3Q3G6H4_KRYMA</name>
<dbReference type="Proteomes" id="UP000264800">
    <property type="component" value="Unplaced"/>
</dbReference>
<feature type="coiled-coil region" evidence="1">
    <location>
        <begin position="75"/>
        <end position="109"/>
    </location>
</feature>
<dbReference type="OMA" id="WSEATIV"/>
<evidence type="ECO:0000256" key="1">
    <source>
        <dbReference type="SAM" id="Coils"/>
    </source>
</evidence>
<organism evidence="3 4">
    <name type="scientific">Kryptolebias marmoratus</name>
    <name type="common">Mangrove killifish</name>
    <name type="synonym">Rivulus marmoratus</name>
    <dbReference type="NCBI Taxonomy" id="37003"/>
    <lineage>
        <taxon>Eukaryota</taxon>
        <taxon>Metazoa</taxon>
        <taxon>Chordata</taxon>
        <taxon>Craniata</taxon>
        <taxon>Vertebrata</taxon>
        <taxon>Euteleostomi</taxon>
        <taxon>Actinopterygii</taxon>
        <taxon>Neopterygii</taxon>
        <taxon>Teleostei</taxon>
        <taxon>Neoteleostei</taxon>
        <taxon>Acanthomorphata</taxon>
        <taxon>Ovalentaria</taxon>
        <taxon>Atherinomorphae</taxon>
        <taxon>Cyprinodontiformes</taxon>
        <taxon>Rivulidae</taxon>
        <taxon>Kryptolebias</taxon>
    </lineage>
</organism>
<proteinExistence type="predicted"/>
<dbReference type="Ensembl" id="ENSKMAT00000019992.1">
    <property type="protein sequence ID" value="ENSKMAP00000019727.1"/>
    <property type="gene ID" value="ENSKMAG00000014672.1"/>
</dbReference>
<evidence type="ECO:0000313" key="4">
    <source>
        <dbReference type="Proteomes" id="UP000264800"/>
    </source>
</evidence>
<reference evidence="3" key="2">
    <citation type="submission" date="2025-09" db="UniProtKB">
        <authorList>
            <consortium name="Ensembl"/>
        </authorList>
    </citation>
    <scope>IDENTIFICATION</scope>
</reference>
<dbReference type="AlphaFoldDB" id="A0A3Q3G6H4"/>